<dbReference type="NCBIfam" id="TIGR00050">
    <property type="entry name" value="rRNA_methyl_1"/>
    <property type="match status" value="1"/>
</dbReference>
<dbReference type="Proteomes" id="UP001069090">
    <property type="component" value="Unassembled WGS sequence"/>
</dbReference>
<dbReference type="PANTHER" id="PTHR42786:SF2">
    <property type="entry name" value="TRNA (CYTIDINE_URIDINE-2'-O-)-METHYLTRANSFERASE TRMJ"/>
    <property type="match status" value="1"/>
</dbReference>
<feature type="domain" description="tRNA/rRNA methyltransferase SpoU type" evidence="6">
    <location>
        <begin position="15"/>
        <end position="164"/>
    </location>
</feature>
<dbReference type="GO" id="GO:0005829">
    <property type="term" value="C:cytosol"/>
    <property type="evidence" value="ECO:0007669"/>
    <property type="project" value="TreeGrafter"/>
</dbReference>
<evidence type="ECO:0000256" key="1">
    <source>
        <dbReference type="ARBA" id="ARBA00007228"/>
    </source>
</evidence>
<evidence type="ECO:0000256" key="3">
    <source>
        <dbReference type="ARBA" id="ARBA00022679"/>
    </source>
</evidence>
<evidence type="ECO:0000256" key="5">
    <source>
        <dbReference type="RuleBase" id="RU362024"/>
    </source>
</evidence>
<dbReference type="Gene3D" id="1.10.8.590">
    <property type="match status" value="1"/>
</dbReference>
<comment type="subcellular location">
    <subcellularLocation>
        <location evidence="5">Cytoplasm</location>
    </subcellularLocation>
</comment>
<dbReference type="InterPro" id="IPR004384">
    <property type="entry name" value="RNA_MeTrfase_TrmJ/LasT"/>
</dbReference>
<evidence type="ECO:0000313" key="8">
    <source>
        <dbReference type="Proteomes" id="UP001069090"/>
    </source>
</evidence>
<comment type="subunit">
    <text evidence="5">Homodimer.</text>
</comment>
<dbReference type="RefSeq" id="WP_258332784.1">
    <property type="nucleotide sequence ID" value="NZ_JAPTGG010000017.1"/>
</dbReference>
<proteinExistence type="inferred from homology"/>
<dbReference type="PIRSF" id="PIRSF004808">
    <property type="entry name" value="LasT"/>
    <property type="match status" value="1"/>
</dbReference>
<comment type="catalytic activity">
    <reaction evidence="5">
        <text>cytidine(32) in tRNA + S-adenosyl-L-methionine = 2'-O-methylcytidine(32) in tRNA + S-adenosyl-L-homocysteine + H(+)</text>
        <dbReference type="Rhea" id="RHEA:42932"/>
        <dbReference type="Rhea" id="RHEA-COMP:10288"/>
        <dbReference type="Rhea" id="RHEA-COMP:10289"/>
        <dbReference type="ChEBI" id="CHEBI:15378"/>
        <dbReference type="ChEBI" id="CHEBI:57856"/>
        <dbReference type="ChEBI" id="CHEBI:59789"/>
        <dbReference type="ChEBI" id="CHEBI:74495"/>
        <dbReference type="ChEBI" id="CHEBI:82748"/>
        <dbReference type="EC" id="2.1.1.200"/>
    </reaction>
</comment>
<dbReference type="AlphaFoldDB" id="A0A9J6RR47"/>
<dbReference type="InterPro" id="IPR001537">
    <property type="entry name" value="SpoU_MeTrfase"/>
</dbReference>
<keyword evidence="2 5" id="KW-0489">Methyltransferase</keyword>
<dbReference type="PANTHER" id="PTHR42786">
    <property type="entry name" value="TRNA/RRNA METHYLTRANSFERASE"/>
    <property type="match status" value="1"/>
</dbReference>
<dbReference type="CDD" id="cd18093">
    <property type="entry name" value="SpoU-like_TrmJ"/>
    <property type="match status" value="1"/>
</dbReference>
<reference evidence="7 8" key="1">
    <citation type="submission" date="2022-12" db="EMBL/GenBank/DDBJ databases">
        <title>Dasania phycosphaerae sp. nov., isolated from particulate material of the south coast of Korea.</title>
        <authorList>
            <person name="Jiang Y."/>
        </authorList>
    </citation>
    <scope>NUCLEOTIDE SEQUENCE [LARGE SCALE GENOMIC DNA]</scope>
    <source>
        <strain evidence="7 8">GY-19</strain>
    </source>
</reference>
<gene>
    <name evidence="5 7" type="primary">trmJ</name>
    <name evidence="7" type="ORF">O0V09_16610</name>
</gene>
<evidence type="ECO:0000256" key="2">
    <source>
        <dbReference type="ARBA" id="ARBA00022603"/>
    </source>
</evidence>
<protein>
    <recommendedName>
        <fullName evidence="5">tRNA (cytidine/uridine-2'-O-)-methyltransferase TrmJ</fullName>
        <ecNumber evidence="5">2.1.1.200</ecNumber>
    </recommendedName>
    <alternativeName>
        <fullName evidence="5">tRNA (cytidine(32)/uridine(32)-2'-O)-methyltransferase</fullName>
    </alternativeName>
    <alternativeName>
        <fullName evidence="5">tRNA Cm32/Um32 methyltransferase</fullName>
    </alternativeName>
</protein>
<dbReference type="InterPro" id="IPR029026">
    <property type="entry name" value="tRNA_m1G_MTases_N"/>
</dbReference>
<dbReference type="InterPro" id="IPR029028">
    <property type="entry name" value="Alpha/beta_knot_MTases"/>
</dbReference>
<dbReference type="EC" id="2.1.1.200" evidence="5"/>
<dbReference type="GO" id="GO:0002128">
    <property type="term" value="P:tRNA nucleoside ribose methylation"/>
    <property type="evidence" value="ECO:0007669"/>
    <property type="project" value="TreeGrafter"/>
</dbReference>
<keyword evidence="5" id="KW-0819">tRNA processing</keyword>
<name>A0A9J6RR47_9GAMM</name>
<evidence type="ECO:0000313" key="7">
    <source>
        <dbReference type="EMBL" id="MCZ0866834.1"/>
    </source>
</evidence>
<dbReference type="Pfam" id="PF00588">
    <property type="entry name" value="SpoU_methylase"/>
    <property type="match status" value="1"/>
</dbReference>
<comment type="caution">
    <text evidence="7">The sequence shown here is derived from an EMBL/GenBank/DDBJ whole genome shotgun (WGS) entry which is preliminary data.</text>
</comment>
<dbReference type="NCBIfam" id="NF011694">
    <property type="entry name" value="PRK15114.1"/>
    <property type="match status" value="1"/>
</dbReference>
<dbReference type="Gene3D" id="3.40.1280.10">
    <property type="match status" value="1"/>
</dbReference>
<keyword evidence="8" id="KW-1185">Reference proteome</keyword>
<keyword evidence="3 7" id="KW-0808">Transferase</keyword>
<keyword evidence="4 5" id="KW-0949">S-adenosyl-L-methionine</keyword>
<comment type="similarity">
    <text evidence="1">Belongs to the class IV-like SAM-binding methyltransferase superfamily. RNA methyltransferase TrmH family.</text>
</comment>
<sequence length="269" mass="30251">MTDTPVNTPSPLDNIRIVLVNTTHPGNIGAVARAMKNMGLSKLYLVEPKNYPDEVAYYRAVSAQDVLNDAVITSTLEEAIADCGLVVGTSARGRRIPWPLLNPRACAEQAYPELSQHPVAIVFGREDRGLTNDELQCCNLHVHIPTNEEYSSLNLAMAVQVLCYEMRMAHLGANEQQQNQLLSPDPMKEWDAPLSKSEDMERFFVHLESTLRNMGFLKPSAPKQLMTRLRRLFTRTRMDELEINMMRGILTSAQRWVDKAGGAQQENKD</sequence>
<organism evidence="7 8">
    <name type="scientific">Dasania phycosphaerae</name>
    <dbReference type="NCBI Taxonomy" id="2950436"/>
    <lineage>
        <taxon>Bacteria</taxon>
        <taxon>Pseudomonadati</taxon>
        <taxon>Pseudomonadota</taxon>
        <taxon>Gammaproteobacteria</taxon>
        <taxon>Cellvibrionales</taxon>
        <taxon>Spongiibacteraceae</taxon>
        <taxon>Dasania</taxon>
    </lineage>
</organism>
<dbReference type="GO" id="GO:0003723">
    <property type="term" value="F:RNA binding"/>
    <property type="evidence" value="ECO:0007669"/>
    <property type="project" value="InterPro"/>
</dbReference>
<dbReference type="SUPFAM" id="SSF75217">
    <property type="entry name" value="alpha/beta knot"/>
    <property type="match status" value="1"/>
</dbReference>
<keyword evidence="5" id="KW-0963">Cytoplasm</keyword>
<comment type="catalytic activity">
    <reaction evidence="5">
        <text>uridine(32) in tRNA + S-adenosyl-L-methionine = 2'-O-methyluridine(32) in tRNA + S-adenosyl-L-homocysteine + H(+)</text>
        <dbReference type="Rhea" id="RHEA:42936"/>
        <dbReference type="Rhea" id="RHEA-COMP:10107"/>
        <dbReference type="Rhea" id="RHEA-COMP:10290"/>
        <dbReference type="ChEBI" id="CHEBI:15378"/>
        <dbReference type="ChEBI" id="CHEBI:57856"/>
        <dbReference type="ChEBI" id="CHEBI:59789"/>
        <dbReference type="ChEBI" id="CHEBI:65315"/>
        <dbReference type="ChEBI" id="CHEBI:74478"/>
        <dbReference type="EC" id="2.1.1.200"/>
    </reaction>
</comment>
<evidence type="ECO:0000259" key="6">
    <source>
        <dbReference type="Pfam" id="PF00588"/>
    </source>
</evidence>
<comment type="function">
    <text evidence="5">Catalyzes the formation of 2'O-methylated cytidine (Cm32) or 2'O-methylated uridine (Um32) at position 32 in tRNA.</text>
</comment>
<evidence type="ECO:0000256" key="4">
    <source>
        <dbReference type="ARBA" id="ARBA00022691"/>
    </source>
</evidence>
<dbReference type="GO" id="GO:0160206">
    <property type="term" value="F:tRNA (cytidine(32)/uridine(32)-2'-O)-methyltransferase activity"/>
    <property type="evidence" value="ECO:0007669"/>
    <property type="project" value="UniProtKB-EC"/>
</dbReference>
<accession>A0A9J6RR47</accession>
<dbReference type="EMBL" id="JAPTGG010000017">
    <property type="protein sequence ID" value="MCZ0866834.1"/>
    <property type="molecule type" value="Genomic_DNA"/>
</dbReference>
<dbReference type="FunFam" id="3.40.1280.10:FF:000006">
    <property type="entry name" value="Uncharacterized tRNA/rRNA methyltransferase HI_0380"/>
    <property type="match status" value="1"/>
</dbReference>